<dbReference type="Proteomes" id="UP001232148">
    <property type="component" value="Unassembled WGS sequence"/>
</dbReference>
<keyword evidence="1" id="KW-0732">Signal</keyword>
<protein>
    <submittedName>
        <fullName evidence="2">Uncharacterized protein</fullName>
    </submittedName>
</protein>
<dbReference type="EMBL" id="MU842823">
    <property type="protein sequence ID" value="KAK2033257.1"/>
    <property type="molecule type" value="Genomic_DNA"/>
</dbReference>
<evidence type="ECO:0000313" key="2">
    <source>
        <dbReference type="EMBL" id="KAK2033257.1"/>
    </source>
</evidence>
<keyword evidence="3" id="KW-1185">Reference proteome</keyword>
<evidence type="ECO:0000256" key="1">
    <source>
        <dbReference type="SAM" id="SignalP"/>
    </source>
</evidence>
<feature type="chain" id="PRO_5042008553" evidence="1">
    <location>
        <begin position="20"/>
        <end position="219"/>
    </location>
</feature>
<comment type="caution">
    <text evidence="2">The sequence shown here is derived from an EMBL/GenBank/DDBJ whole genome shotgun (WGS) entry which is preliminary data.</text>
</comment>
<evidence type="ECO:0000313" key="3">
    <source>
        <dbReference type="Proteomes" id="UP001232148"/>
    </source>
</evidence>
<reference evidence="2" key="1">
    <citation type="submission" date="2021-06" db="EMBL/GenBank/DDBJ databases">
        <title>Comparative genomics, transcriptomics and evolutionary studies reveal genomic signatures of adaptation to plant cell wall in hemibiotrophic fungi.</title>
        <authorList>
            <consortium name="DOE Joint Genome Institute"/>
            <person name="Baroncelli R."/>
            <person name="Diaz J.F."/>
            <person name="Benocci T."/>
            <person name="Peng M."/>
            <person name="Battaglia E."/>
            <person name="Haridas S."/>
            <person name="Andreopoulos W."/>
            <person name="Labutti K."/>
            <person name="Pangilinan J."/>
            <person name="Floch G.L."/>
            <person name="Makela M.R."/>
            <person name="Henrissat B."/>
            <person name="Grigoriev I.V."/>
            <person name="Crouch J.A."/>
            <person name="De Vries R.P."/>
            <person name="Sukno S.A."/>
            <person name="Thon M.R."/>
        </authorList>
    </citation>
    <scope>NUCLEOTIDE SEQUENCE</scope>
    <source>
        <strain evidence="2">MAFF235873</strain>
    </source>
</reference>
<gene>
    <name evidence="2" type="ORF">LX32DRAFT_102528</name>
</gene>
<feature type="signal peptide" evidence="1">
    <location>
        <begin position="1"/>
        <end position="19"/>
    </location>
</feature>
<dbReference type="AlphaFoldDB" id="A0AAD9HRN7"/>
<name>A0AAD9HRN7_9PEZI</name>
<accession>A0AAD9HRN7</accession>
<proteinExistence type="predicted"/>
<sequence>MVALVEALLLAGLVLPTAAVKVGRRDVPLSSKTLQVPDEVGYWPIAPTTPPNPRFAAIALKRQVNSKTCGYFEINSEAFACEIRSSCVTTNGKFGCAVGSQPSTTCLDDSNKICRTNGQGPLTLCWFVSTFLLFLPPHGRTCSSNLYIPQTDIPQRYQHQHQISPLRHSPQDRGLRYHHHRLSLRQQRPRGLPACRRDHRTIDISTSHHRNNVGSGFGF</sequence>
<organism evidence="2 3">
    <name type="scientific">Colletotrichum zoysiae</name>
    <dbReference type="NCBI Taxonomy" id="1216348"/>
    <lineage>
        <taxon>Eukaryota</taxon>
        <taxon>Fungi</taxon>
        <taxon>Dikarya</taxon>
        <taxon>Ascomycota</taxon>
        <taxon>Pezizomycotina</taxon>
        <taxon>Sordariomycetes</taxon>
        <taxon>Hypocreomycetidae</taxon>
        <taxon>Glomerellales</taxon>
        <taxon>Glomerellaceae</taxon>
        <taxon>Colletotrichum</taxon>
        <taxon>Colletotrichum graminicola species complex</taxon>
    </lineage>
</organism>